<dbReference type="SUPFAM" id="SSF56935">
    <property type="entry name" value="Porins"/>
    <property type="match status" value="1"/>
</dbReference>
<organism evidence="3 4">
    <name type="scientific">Pedobacter alpinus</name>
    <dbReference type="NCBI Taxonomy" id="1590643"/>
    <lineage>
        <taxon>Bacteria</taxon>
        <taxon>Pseudomonadati</taxon>
        <taxon>Bacteroidota</taxon>
        <taxon>Sphingobacteriia</taxon>
        <taxon>Sphingobacteriales</taxon>
        <taxon>Sphingobacteriaceae</taxon>
        <taxon>Pedobacter</taxon>
    </lineage>
</organism>
<feature type="domain" description="TonB-dependent receptor plug" evidence="2">
    <location>
        <begin position="47"/>
        <end position="135"/>
    </location>
</feature>
<comment type="caution">
    <text evidence="3">The sequence shown here is derived from an EMBL/GenBank/DDBJ whole genome shotgun (WGS) entry which is preliminary data.</text>
</comment>
<dbReference type="InterPro" id="IPR023997">
    <property type="entry name" value="TonB-dep_OMP_SusC/RagA_CS"/>
</dbReference>
<keyword evidence="4" id="KW-1185">Reference proteome</keyword>
<evidence type="ECO:0000313" key="3">
    <source>
        <dbReference type="EMBL" id="MFD2733080.1"/>
    </source>
</evidence>
<reference evidence="4" key="1">
    <citation type="journal article" date="2019" name="Int. J. Syst. Evol. Microbiol.">
        <title>The Global Catalogue of Microorganisms (GCM) 10K type strain sequencing project: providing services to taxonomists for standard genome sequencing and annotation.</title>
        <authorList>
            <consortium name="The Broad Institute Genomics Platform"/>
            <consortium name="The Broad Institute Genome Sequencing Center for Infectious Disease"/>
            <person name="Wu L."/>
            <person name="Ma J."/>
        </authorList>
    </citation>
    <scope>NUCLEOTIDE SEQUENCE [LARGE SCALE GENOMIC DNA]</scope>
    <source>
        <strain evidence="4">KCTC 42456</strain>
    </source>
</reference>
<evidence type="ECO:0000313" key="4">
    <source>
        <dbReference type="Proteomes" id="UP001597546"/>
    </source>
</evidence>
<dbReference type="InterPro" id="IPR023996">
    <property type="entry name" value="TonB-dep_OMP_SusC/RagA"/>
</dbReference>
<gene>
    <name evidence="3" type="ORF">ACFSSE_15330</name>
</gene>
<evidence type="ECO:0000259" key="2">
    <source>
        <dbReference type="Pfam" id="PF07715"/>
    </source>
</evidence>
<proteinExistence type="predicted"/>
<dbReference type="EMBL" id="JBHULV010000051">
    <property type="protein sequence ID" value="MFD2733080.1"/>
    <property type="molecule type" value="Genomic_DNA"/>
</dbReference>
<accession>A0ABW5TWH1</accession>
<dbReference type="InterPro" id="IPR037066">
    <property type="entry name" value="Plug_dom_sf"/>
</dbReference>
<dbReference type="InterPro" id="IPR012910">
    <property type="entry name" value="Plug_dom"/>
</dbReference>
<feature type="signal peptide" evidence="1">
    <location>
        <begin position="1"/>
        <end position="24"/>
    </location>
</feature>
<protein>
    <submittedName>
        <fullName evidence="3">SusC/RagA family TonB-linked outer membrane protein</fullName>
    </submittedName>
</protein>
<dbReference type="Pfam" id="PF07715">
    <property type="entry name" value="Plug"/>
    <property type="match status" value="1"/>
</dbReference>
<keyword evidence="1" id="KW-0732">Signal</keyword>
<dbReference type="Proteomes" id="UP001597546">
    <property type="component" value="Unassembled WGS sequence"/>
</dbReference>
<dbReference type="NCBIfam" id="TIGR04056">
    <property type="entry name" value="OMP_RagA_SusC"/>
    <property type="match status" value="1"/>
</dbReference>
<name>A0ABW5TWH1_9SPHI</name>
<sequence>MKKKNIKAYCILLAISLSALGTKAQQSIDSLQKQNKDSVINVAFGKVASRDVLSAFTSVNVVELMKKSYGVNSLDNLQSFVGGYNGNIWGQAPLILVDGIPRRASDVTMSAVQSITVLKDASSVALYGSRASKGAILITTKRGAIKPLSIDVRANTGLLVPKRYASYLNANEYMPLYNEALRNDGLPERFTSEEMYNTSLGTNPFRYPDLNLLSSEFLKKTTFRSDVFTEISGGTEDATYYSNIGFGYNNNLLKLGEAKNNNDLNLNIRANVDMKVTKWLKATTDAAIVVDNNYSARGNFFGAAASLRPNDDWFSYLVPIDKLDLTNPSLQNIVDNSNQIIDGKYLLGGLSSRQTNDLSQILASGYIKNKQRSFMFNVGAEADLAGITEGLSFSTRFSLDYTSRYTVGYSVGYATYQPNWETIDGNEVITSLQQFGNDGVSTNEFIGTSLYNQTISLNPQLNYKRTFNQKHNFTGALIGWGYMTQVSSDPDTDAGSDYHQIRNTNIGIQGGYNFNHKYYADFTGSVIHSAKFRKGNRSAFSPTGTLGWRISEEDFFKNSISFIDDLKLTATYSSIKQDLDITTAASDYYLHQGNWRNDAWYQWRDGVAGGFAVISGRGDNPNLTFVDRKEFRVGLDATLLKKSLSLNANYFRQNINGLLSQGLATVYPSYLTGNGDFQPWLNFNNDMRTGIDFSANFNQKVGQISYSLGFVGMVYNSEATKRDEVFQDDYQYRVGKELNASWGYVAQGFFQDQAEIDAHARQTFGGALKPGDIKYQDQNNDMIIDNRDQVQLGTNSGGVSPFTYGLNLTLKWKNLTFLALGSGQMGAIEYKNNAYFWVRGASKYSDAVLGRWTPETASTATYPRLSTNSLNNNFQNSTFWSYKNNRFNLTRVQFTYDVNQAVFKSASFIQGMSIYANGDNLLVVSKEREMMETNFGSAPQNRFYNLGIKATF</sequence>
<dbReference type="NCBIfam" id="TIGR04057">
    <property type="entry name" value="SusC_RagA_signa"/>
    <property type="match status" value="1"/>
</dbReference>
<feature type="chain" id="PRO_5046794421" evidence="1">
    <location>
        <begin position="25"/>
        <end position="952"/>
    </location>
</feature>
<dbReference type="RefSeq" id="WP_379041533.1">
    <property type="nucleotide sequence ID" value="NZ_JBHSKW010000016.1"/>
</dbReference>
<evidence type="ECO:0000256" key="1">
    <source>
        <dbReference type="SAM" id="SignalP"/>
    </source>
</evidence>
<dbReference type="Gene3D" id="2.170.130.10">
    <property type="entry name" value="TonB-dependent receptor, plug domain"/>
    <property type="match status" value="1"/>
</dbReference>